<dbReference type="InterPro" id="IPR023750">
    <property type="entry name" value="RbsD-like_sf"/>
</dbReference>
<dbReference type="InterPro" id="IPR007721">
    <property type="entry name" value="RbsD_FucU"/>
</dbReference>
<comment type="caution">
    <text evidence="4">The sequence shown here is derived from an EMBL/GenBank/DDBJ whole genome shotgun (WGS) entry which is preliminary data.</text>
</comment>
<dbReference type="GO" id="GO:0042806">
    <property type="term" value="F:fucose binding"/>
    <property type="evidence" value="ECO:0007669"/>
    <property type="project" value="TreeGrafter"/>
</dbReference>
<gene>
    <name evidence="4" type="ORF">DES45_102541</name>
</gene>
<dbReference type="EMBL" id="QQBB01000002">
    <property type="protein sequence ID" value="RDI61146.1"/>
    <property type="molecule type" value="Genomic_DNA"/>
</dbReference>
<evidence type="ECO:0000256" key="2">
    <source>
        <dbReference type="ARBA" id="ARBA00023235"/>
    </source>
</evidence>
<dbReference type="GO" id="GO:0036373">
    <property type="term" value="F:L-fucose mutarotase activity"/>
    <property type="evidence" value="ECO:0007669"/>
    <property type="project" value="UniProtKB-EC"/>
</dbReference>
<dbReference type="GO" id="GO:0006004">
    <property type="term" value="P:fucose metabolic process"/>
    <property type="evidence" value="ECO:0007669"/>
    <property type="project" value="TreeGrafter"/>
</dbReference>
<dbReference type="InterPro" id="IPR050443">
    <property type="entry name" value="RbsD/FucU_mutarotase"/>
</dbReference>
<dbReference type="RefSeq" id="WP_114769311.1">
    <property type="nucleotide sequence ID" value="NZ_QQBB01000002.1"/>
</dbReference>
<organism evidence="4 5">
    <name type="scientific">Microvirga subterranea</name>
    <dbReference type="NCBI Taxonomy" id="186651"/>
    <lineage>
        <taxon>Bacteria</taxon>
        <taxon>Pseudomonadati</taxon>
        <taxon>Pseudomonadota</taxon>
        <taxon>Alphaproteobacteria</taxon>
        <taxon>Hyphomicrobiales</taxon>
        <taxon>Methylobacteriaceae</taxon>
        <taxon>Microvirga</taxon>
    </lineage>
</organism>
<evidence type="ECO:0000313" key="5">
    <source>
        <dbReference type="Proteomes" id="UP000254925"/>
    </source>
</evidence>
<evidence type="ECO:0000256" key="3">
    <source>
        <dbReference type="ARBA" id="ARBA00036324"/>
    </source>
</evidence>
<dbReference type="PANTHER" id="PTHR31690">
    <property type="entry name" value="FUCOSE MUTAROTASE"/>
    <property type="match status" value="1"/>
</dbReference>
<accession>A0A370HRH2</accession>
<dbReference type="Pfam" id="PF05025">
    <property type="entry name" value="RbsD_FucU"/>
    <property type="match status" value="1"/>
</dbReference>
<name>A0A370HRH2_9HYPH</name>
<dbReference type="SUPFAM" id="SSF102546">
    <property type="entry name" value="RbsD-like"/>
    <property type="match status" value="1"/>
</dbReference>
<dbReference type="PANTHER" id="PTHR31690:SF4">
    <property type="entry name" value="FUCOSE MUTAROTASE"/>
    <property type="match status" value="1"/>
</dbReference>
<comment type="catalytic activity">
    <reaction evidence="3">
        <text>alpha-L-fucose = beta-L-fucose</text>
        <dbReference type="Rhea" id="RHEA:25580"/>
        <dbReference type="ChEBI" id="CHEBI:42548"/>
        <dbReference type="ChEBI" id="CHEBI:42589"/>
        <dbReference type="EC" id="5.1.3.29"/>
    </reaction>
</comment>
<sequence>MLRGIHPLLGPDLLHALRSLGHGDEVVIADANFPSHSLGPRVIRLDGIDALVAADAILTHLPLDTFAEAAAFRMEVVGDPEAVPPICESFAELVKNLAGPFEIEPLERFAFYERARRASFIVATGERRLYGNLILKTGVLPLE</sequence>
<keyword evidence="2" id="KW-0413">Isomerase</keyword>
<comment type="catalytic activity">
    <reaction evidence="1">
        <text>beta-D-ribopyranose = beta-D-ribofuranose</text>
        <dbReference type="Rhea" id="RHEA:25432"/>
        <dbReference type="ChEBI" id="CHEBI:27476"/>
        <dbReference type="ChEBI" id="CHEBI:47002"/>
        <dbReference type="EC" id="5.4.99.62"/>
    </reaction>
</comment>
<evidence type="ECO:0000313" key="4">
    <source>
        <dbReference type="EMBL" id="RDI61146.1"/>
    </source>
</evidence>
<dbReference type="Gene3D" id="3.40.1650.10">
    <property type="entry name" value="RbsD-like domain"/>
    <property type="match status" value="1"/>
</dbReference>
<evidence type="ECO:0000256" key="1">
    <source>
        <dbReference type="ARBA" id="ARBA00000223"/>
    </source>
</evidence>
<protein>
    <submittedName>
        <fullName evidence="4">L-fucose mutarotase</fullName>
    </submittedName>
</protein>
<dbReference type="Proteomes" id="UP000254925">
    <property type="component" value="Unassembled WGS sequence"/>
</dbReference>
<proteinExistence type="predicted"/>
<dbReference type="OrthoDB" id="7947972at2"/>
<keyword evidence="5" id="KW-1185">Reference proteome</keyword>
<dbReference type="AlphaFoldDB" id="A0A370HRH2"/>
<reference evidence="4 5" key="1">
    <citation type="submission" date="2018-07" db="EMBL/GenBank/DDBJ databases">
        <title>Genomic Encyclopedia of Type Strains, Phase IV (KMG-IV): sequencing the most valuable type-strain genomes for metagenomic binning, comparative biology and taxonomic classification.</title>
        <authorList>
            <person name="Goeker M."/>
        </authorList>
    </citation>
    <scope>NUCLEOTIDE SEQUENCE [LARGE SCALE GENOMIC DNA]</scope>
    <source>
        <strain evidence="4 5">DSM 14364</strain>
    </source>
</reference>
<dbReference type="GO" id="GO:0062193">
    <property type="term" value="F:D-ribose pyranase activity"/>
    <property type="evidence" value="ECO:0007669"/>
    <property type="project" value="UniProtKB-EC"/>
</dbReference>